<proteinExistence type="predicted"/>
<dbReference type="EMBL" id="MOPA01000016">
    <property type="protein sequence ID" value="KAK1521823.1"/>
    <property type="molecule type" value="Genomic_DNA"/>
</dbReference>
<dbReference type="Proteomes" id="UP001241169">
    <property type="component" value="Unassembled WGS sequence"/>
</dbReference>
<protein>
    <submittedName>
        <fullName evidence="1">Uncharacterized protein</fullName>
    </submittedName>
</protein>
<reference evidence="1 2" key="1">
    <citation type="submission" date="2016-10" db="EMBL/GenBank/DDBJ databases">
        <title>The genome sequence of Colletotrichum fioriniae PJ7.</title>
        <authorList>
            <person name="Baroncelli R."/>
        </authorList>
    </citation>
    <scope>NUCLEOTIDE SEQUENCE [LARGE SCALE GENOMIC DNA]</scope>
    <source>
        <strain evidence="1 2">IMI 384185</strain>
    </source>
</reference>
<evidence type="ECO:0000313" key="2">
    <source>
        <dbReference type="Proteomes" id="UP001241169"/>
    </source>
</evidence>
<dbReference type="PROSITE" id="PS51257">
    <property type="entry name" value="PROKAR_LIPOPROTEIN"/>
    <property type="match status" value="1"/>
</dbReference>
<comment type="caution">
    <text evidence="1">The sequence shown here is derived from an EMBL/GenBank/DDBJ whole genome shotgun (WGS) entry which is preliminary data.</text>
</comment>
<name>A0ABQ9S1C7_9PEZI</name>
<evidence type="ECO:0000313" key="1">
    <source>
        <dbReference type="EMBL" id="KAK1521823.1"/>
    </source>
</evidence>
<gene>
    <name evidence="1" type="ORF">CPAR01_14740</name>
</gene>
<keyword evidence="2" id="KW-1185">Reference proteome</keyword>
<sequence>MKAICFPCLGPGFPTITSCFLGLLARKEPKKEEGGHACWLQAPSTFLVRHNADMPKRGGFAPSGSAMRMCMCPQASHAAPCGPPSLCSSRVHSSRSWARGWDPWEGIMGSRGQVRSSEFKMEGAISQAPNGSTVSVPGLSVYGLITAIEREARAQVKAQVQVQVQVQVRARSGCL</sequence>
<dbReference type="GeneID" id="85382889"/>
<dbReference type="RefSeq" id="XP_060342453.1">
    <property type="nucleotide sequence ID" value="XM_060498990.1"/>
</dbReference>
<organism evidence="1 2">
    <name type="scientific">Colletotrichum paranaense</name>
    <dbReference type="NCBI Taxonomy" id="1914294"/>
    <lineage>
        <taxon>Eukaryota</taxon>
        <taxon>Fungi</taxon>
        <taxon>Dikarya</taxon>
        <taxon>Ascomycota</taxon>
        <taxon>Pezizomycotina</taxon>
        <taxon>Sordariomycetes</taxon>
        <taxon>Hypocreomycetidae</taxon>
        <taxon>Glomerellales</taxon>
        <taxon>Glomerellaceae</taxon>
        <taxon>Colletotrichum</taxon>
        <taxon>Colletotrichum acutatum species complex</taxon>
    </lineage>
</organism>
<accession>A0ABQ9S1C7</accession>